<evidence type="ECO:0000256" key="8">
    <source>
        <dbReference type="SAM" id="MobiDB-lite"/>
    </source>
</evidence>
<dbReference type="EMBL" id="WJKJ01000066">
    <property type="protein sequence ID" value="MBD3363994.1"/>
    <property type="molecule type" value="Genomic_DNA"/>
</dbReference>
<accession>A0A9D5K9D7</accession>
<dbReference type="Proteomes" id="UP000630660">
    <property type="component" value="Unassembled WGS sequence"/>
</dbReference>
<dbReference type="GO" id="GO:0022857">
    <property type="term" value="F:transmembrane transporter activity"/>
    <property type="evidence" value="ECO:0007669"/>
    <property type="project" value="InterPro"/>
</dbReference>
<dbReference type="Gene3D" id="3.30.420.270">
    <property type="match status" value="1"/>
</dbReference>
<dbReference type="Pfam" id="PF13103">
    <property type="entry name" value="TonB_2"/>
    <property type="match status" value="1"/>
</dbReference>
<sequence>FVVPDNNVSFTEVEGAVRLIKENGAEEIVISPWVIYEEAIRLNPGPELSVEDLLNQAPISLKKSTPFGAGRFEAIAQGGGPPIEIKPAEDSTESDEFDLTELPPSDDVIHINPHPSQYMDVILREFNSLGSVDTSKYYLSNLPVDLETNWQGYYRIFGGMKVENSDFGNLPYPEWAGNQIGNQVSTGFLFTIDSLGKVLEITNQRSSGNNDWDNEVRKVLERCTFQSSEAPIPGQGIIVLHYFQPDVIRINPDASVSSKDILNQATIELKNQDTGSTSEGVNTETPEADSTETEETGDVIRINPNAAMSTEEILAQAPIELTKPVSSDTTITRKFEKIAQSVGQPLQKESAEDTSESVEFDLTELSPSEDVIRINPPLKRRVTLDTLKLDIIPEANKTGELWLHMGEDGSFLFSFAYDSFSVETIASEVLPLVKRDSVLIRLTAYHKTPSAYVMDFISTLQTEGFHYVNVSYYYDDTLLVALPGVTMRTDSLTGEVELGLVVGDSTMFLDLKCSIYLKETEIIEVNSEEIDEADLSDLINALLDRSEDKAVIVRADGDVNWGKVTEMLQTSKKAGAERFFLVKGKPMEAE</sequence>
<keyword evidence="6" id="KW-0472">Membrane</keyword>
<keyword evidence="7" id="KW-0813">Transport</keyword>
<keyword evidence="5" id="KW-1133">Transmembrane helix</keyword>
<gene>
    <name evidence="9" type="ORF">GF359_02145</name>
</gene>
<proteinExistence type="inferred from homology"/>
<dbReference type="GO" id="GO:0015031">
    <property type="term" value="P:protein transport"/>
    <property type="evidence" value="ECO:0007669"/>
    <property type="project" value="UniProtKB-KW"/>
</dbReference>
<dbReference type="AlphaFoldDB" id="A0A9D5K9D7"/>
<feature type="region of interest" description="Disordered" evidence="8">
    <location>
        <begin position="271"/>
        <end position="295"/>
    </location>
</feature>
<name>A0A9D5K9D7_UNCW3</name>
<protein>
    <recommendedName>
        <fullName evidence="11">TonB C-terminal domain-containing protein</fullName>
    </recommendedName>
</protein>
<reference evidence="9" key="1">
    <citation type="submission" date="2019-11" db="EMBL/GenBank/DDBJ databases">
        <title>Microbial mats filling the niche in hypersaline microbial mats.</title>
        <authorList>
            <person name="Wong H.L."/>
            <person name="Macleod F.I."/>
            <person name="White R.A. III"/>
            <person name="Burns B.P."/>
        </authorList>
    </citation>
    <scope>NUCLEOTIDE SEQUENCE</scope>
    <source>
        <strain evidence="9">Bin_327</strain>
    </source>
</reference>
<evidence type="ECO:0000313" key="10">
    <source>
        <dbReference type="Proteomes" id="UP000630660"/>
    </source>
</evidence>
<keyword evidence="4 7" id="KW-0812">Transmembrane</keyword>
<keyword evidence="3" id="KW-1003">Cell membrane</keyword>
<comment type="similarity">
    <text evidence="2 7">Belongs to the ExbD/TolR family.</text>
</comment>
<comment type="caution">
    <text evidence="9">The sequence shown here is derived from an EMBL/GenBank/DDBJ whole genome shotgun (WGS) entry which is preliminary data.</text>
</comment>
<comment type="subcellular location">
    <subcellularLocation>
        <location evidence="1">Cell membrane</location>
        <topology evidence="1">Single-pass membrane protein</topology>
    </subcellularLocation>
    <subcellularLocation>
        <location evidence="7">Cell membrane</location>
        <topology evidence="7">Single-pass type II membrane protein</topology>
    </subcellularLocation>
</comment>
<feature type="non-terminal residue" evidence="9">
    <location>
        <position position="1"/>
    </location>
</feature>
<evidence type="ECO:0000256" key="6">
    <source>
        <dbReference type="ARBA" id="ARBA00023136"/>
    </source>
</evidence>
<dbReference type="Pfam" id="PF02472">
    <property type="entry name" value="ExbD"/>
    <property type="match status" value="1"/>
</dbReference>
<evidence type="ECO:0000256" key="5">
    <source>
        <dbReference type="ARBA" id="ARBA00022989"/>
    </source>
</evidence>
<dbReference type="GO" id="GO:0005886">
    <property type="term" value="C:plasma membrane"/>
    <property type="evidence" value="ECO:0007669"/>
    <property type="project" value="UniProtKB-SubCell"/>
</dbReference>
<evidence type="ECO:0000256" key="1">
    <source>
        <dbReference type="ARBA" id="ARBA00004162"/>
    </source>
</evidence>
<evidence type="ECO:0000256" key="4">
    <source>
        <dbReference type="ARBA" id="ARBA00022692"/>
    </source>
</evidence>
<evidence type="ECO:0000313" key="9">
    <source>
        <dbReference type="EMBL" id="MBD3363994.1"/>
    </source>
</evidence>
<evidence type="ECO:0000256" key="3">
    <source>
        <dbReference type="ARBA" id="ARBA00022475"/>
    </source>
</evidence>
<evidence type="ECO:0000256" key="7">
    <source>
        <dbReference type="RuleBase" id="RU003879"/>
    </source>
</evidence>
<dbReference type="InterPro" id="IPR003400">
    <property type="entry name" value="ExbD"/>
</dbReference>
<feature type="compositionally biased region" description="Polar residues" evidence="8">
    <location>
        <begin position="272"/>
        <end position="285"/>
    </location>
</feature>
<organism evidence="9 10">
    <name type="scientific">candidate division WOR-3 bacterium</name>
    <dbReference type="NCBI Taxonomy" id="2052148"/>
    <lineage>
        <taxon>Bacteria</taxon>
        <taxon>Bacteria division WOR-3</taxon>
    </lineage>
</organism>
<feature type="compositionally biased region" description="Acidic residues" evidence="8">
    <location>
        <begin position="286"/>
        <end position="295"/>
    </location>
</feature>
<evidence type="ECO:0000256" key="2">
    <source>
        <dbReference type="ARBA" id="ARBA00005811"/>
    </source>
</evidence>
<dbReference type="SUPFAM" id="SSF74653">
    <property type="entry name" value="TolA/TonB C-terminal domain"/>
    <property type="match status" value="1"/>
</dbReference>
<evidence type="ECO:0008006" key="11">
    <source>
        <dbReference type="Google" id="ProtNLM"/>
    </source>
</evidence>
<keyword evidence="7" id="KW-0653">Protein transport</keyword>